<keyword evidence="4" id="KW-1185">Reference proteome</keyword>
<proteinExistence type="predicted"/>
<feature type="compositionally biased region" description="Pro residues" evidence="1">
    <location>
        <begin position="43"/>
        <end position="55"/>
    </location>
</feature>
<feature type="compositionally biased region" description="Polar residues" evidence="1">
    <location>
        <begin position="80"/>
        <end position="104"/>
    </location>
</feature>
<feature type="compositionally biased region" description="Low complexity" evidence="1">
    <location>
        <begin position="32"/>
        <end position="42"/>
    </location>
</feature>
<dbReference type="EMBL" id="JAUKTV010000002">
    <property type="protein sequence ID" value="KAK0744958.1"/>
    <property type="molecule type" value="Genomic_DNA"/>
</dbReference>
<evidence type="ECO:0000256" key="1">
    <source>
        <dbReference type="SAM" id="MobiDB-lite"/>
    </source>
</evidence>
<protein>
    <recommendedName>
        <fullName evidence="2">L1 transposable element trimerization domain-containing protein</fullName>
    </recommendedName>
</protein>
<gene>
    <name evidence="3" type="ORF">B0T21DRAFT_448044</name>
</gene>
<accession>A0AA40K3V3</accession>
<dbReference type="Pfam" id="PF17489">
    <property type="entry name" value="Tnp_22_trimer"/>
    <property type="match status" value="1"/>
</dbReference>
<organism evidence="3 4">
    <name type="scientific">Apiosordaria backusii</name>
    <dbReference type="NCBI Taxonomy" id="314023"/>
    <lineage>
        <taxon>Eukaryota</taxon>
        <taxon>Fungi</taxon>
        <taxon>Dikarya</taxon>
        <taxon>Ascomycota</taxon>
        <taxon>Pezizomycotina</taxon>
        <taxon>Sordariomycetes</taxon>
        <taxon>Sordariomycetidae</taxon>
        <taxon>Sordariales</taxon>
        <taxon>Lasiosphaeriaceae</taxon>
        <taxon>Apiosordaria</taxon>
    </lineage>
</organism>
<name>A0AA40K3V3_9PEZI</name>
<sequence length="197" mass="21895">MVRNRRETRAPKRPIPSIASKNFLRRREKRAAAAAAANGSPSPTSPSPAFPPPAAAPEAECPLSPGTVTGSDELGGLSGENDQTTPSTNQTTPIASTVQGQSGKRYTKEQHLAKELRSQNKYLIRKCRQLHDQVTKMEREYKRMKADGKIRHARFRTNAQQTNEAITYLLDKQEGEHRGCYKNATGNWVKFTPKLPL</sequence>
<dbReference type="InterPro" id="IPR035301">
    <property type="entry name" value="L1_trimer"/>
</dbReference>
<feature type="domain" description="L1 transposable element trimerization" evidence="2">
    <location>
        <begin position="126"/>
        <end position="164"/>
    </location>
</feature>
<reference evidence="3" key="1">
    <citation type="submission" date="2023-06" db="EMBL/GenBank/DDBJ databases">
        <title>Genome-scale phylogeny and comparative genomics of the fungal order Sordariales.</title>
        <authorList>
            <consortium name="Lawrence Berkeley National Laboratory"/>
            <person name="Hensen N."/>
            <person name="Bonometti L."/>
            <person name="Westerberg I."/>
            <person name="Brannstrom I.O."/>
            <person name="Guillou S."/>
            <person name="Cros-Aarteil S."/>
            <person name="Calhoun S."/>
            <person name="Haridas S."/>
            <person name="Kuo A."/>
            <person name="Mondo S."/>
            <person name="Pangilinan J."/>
            <person name="Riley R."/>
            <person name="Labutti K."/>
            <person name="Andreopoulos B."/>
            <person name="Lipzen A."/>
            <person name="Chen C."/>
            <person name="Yanf M."/>
            <person name="Daum C."/>
            <person name="Ng V."/>
            <person name="Clum A."/>
            <person name="Steindorff A."/>
            <person name="Ohm R."/>
            <person name="Martin F."/>
            <person name="Silar P."/>
            <person name="Natvig D."/>
            <person name="Lalanne C."/>
            <person name="Gautier V."/>
            <person name="Ament-Velasquez S.L."/>
            <person name="Kruys A."/>
            <person name="Hutchinson M.I."/>
            <person name="Powell A.J."/>
            <person name="Barry K."/>
            <person name="Miller A.N."/>
            <person name="Grigoriev I.V."/>
            <person name="Debuchy R."/>
            <person name="Gladieux P."/>
            <person name="Thoren M.H."/>
            <person name="Johannesson H."/>
        </authorList>
    </citation>
    <scope>NUCLEOTIDE SEQUENCE</scope>
    <source>
        <strain evidence="3">CBS 540.89</strain>
    </source>
</reference>
<dbReference type="Proteomes" id="UP001172159">
    <property type="component" value="Unassembled WGS sequence"/>
</dbReference>
<evidence type="ECO:0000313" key="3">
    <source>
        <dbReference type="EMBL" id="KAK0744958.1"/>
    </source>
</evidence>
<evidence type="ECO:0000313" key="4">
    <source>
        <dbReference type="Proteomes" id="UP001172159"/>
    </source>
</evidence>
<dbReference type="AlphaFoldDB" id="A0AA40K3V3"/>
<feature type="compositionally biased region" description="Low complexity" evidence="1">
    <location>
        <begin position="56"/>
        <end position="65"/>
    </location>
</feature>
<feature type="compositionally biased region" description="Basic and acidic residues" evidence="1">
    <location>
        <begin position="1"/>
        <end position="10"/>
    </location>
</feature>
<comment type="caution">
    <text evidence="3">The sequence shown here is derived from an EMBL/GenBank/DDBJ whole genome shotgun (WGS) entry which is preliminary data.</text>
</comment>
<evidence type="ECO:0000259" key="2">
    <source>
        <dbReference type="Pfam" id="PF17489"/>
    </source>
</evidence>
<feature type="region of interest" description="Disordered" evidence="1">
    <location>
        <begin position="1"/>
        <end position="107"/>
    </location>
</feature>